<feature type="domain" description="Receptor ligand binding region" evidence="10">
    <location>
        <begin position="889"/>
        <end position="1236"/>
    </location>
</feature>
<dbReference type="InterPro" id="IPR000337">
    <property type="entry name" value="GPCR_3"/>
</dbReference>
<dbReference type="InterPro" id="IPR050726">
    <property type="entry name" value="mGluR"/>
</dbReference>
<proteinExistence type="predicted"/>
<evidence type="ECO:0000256" key="6">
    <source>
        <dbReference type="ARBA" id="ARBA00023180"/>
    </source>
</evidence>
<evidence type="ECO:0000256" key="3">
    <source>
        <dbReference type="ARBA" id="ARBA00022989"/>
    </source>
</evidence>
<evidence type="ECO:0000256" key="7">
    <source>
        <dbReference type="SAM" id="MobiDB-lite"/>
    </source>
</evidence>
<protein>
    <recommendedName>
        <fullName evidence="10">Receptor ligand binding region domain-containing protein</fullName>
    </recommendedName>
</protein>
<dbReference type="GO" id="GO:0016020">
    <property type="term" value="C:membrane"/>
    <property type="evidence" value="ECO:0007669"/>
    <property type="project" value="UniProtKB-SubCell"/>
</dbReference>
<keyword evidence="4 8" id="KW-0472">Membrane</keyword>
<accession>A0A3M6U5B9</accession>
<keyword evidence="3 8" id="KW-1133">Transmembrane helix</keyword>
<comment type="subcellular location">
    <subcellularLocation>
        <location evidence="1">Membrane</location>
        <topology evidence="1">Multi-pass membrane protein</topology>
    </subcellularLocation>
</comment>
<evidence type="ECO:0000256" key="9">
    <source>
        <dbReference type="SAM" id="SignalP"/>
    </source>
</evidence>
<evidence type="ECO:0000313" key="11">
    <source>
        <dbReference type="EMBL" id="RMX48658.1"/>
    </source>
</evidence>
<dbReference type="OrthoDB" id="5984008at2759"/>
<feature type="transmembrane region" description="Helical" evidence="8">
    <location>
        <begin position="1295"/>
        <end position="1318"/>
    </location>
</feature>
<keyword evidence="9" id="KW-0732">Signal</keyword>
<dbReference type="Proteomes" id="UP000275408">
    <property type="component" value="Unassembled WGS sequence"/>
</dbReference>
<sequence>MFLAKISLILYVLAAVKVEPVEAKNITIKLGFIGALDNSLGATASLGEELSSAFKVAIEVINEEAVKPKVGSQIRLSMDFKTMIKDGGTNPSKTCKIAAQELAADPDIVGVVGAMRSSCSQASHQYFRDKAPFMTQISYASTAAELSNKKKYPRFFRTCASDVAQAEALVGLVTLFNWRRVSTIATSDGYGKNLADAFETAARLQGIRIHASARLPAMATSGDIDSKVQMLKDAQTRVNLVFALPEEARAIFKAAKAKGMTGEGWVWIGSDGVLATPPTNQSTATQAMQGTVGTMPKGGIGKWILRMLFRWMKHKDNRKQYPGIIYDNMPWTSVYVPQVFDAVYAYYLAFDRLARQGKISSSDSTSTLRKVVFDELKKFNNKNTGFVGAQGPTYFESPGYDVGNLQGKLWKKVGKWNKTIGVERMDVIIWPGNTKIPPTDKGLPGKTTFRIGFIAPIHPDLAGLSELGKEFESAFRVAVEMMNKDPTLAVDFDIKIQDGGVDANSSCRAAADQLAKDGVVAVIGAYRSSCSQAAATVLGTSTNRIPQISYGSTSSVFSDKTSYKYFFRTCPSDVHQAAVLSALFRKYMFPEVGTVATNDIYGKDLADMFEKEVTGMADVPVSVVSSQRFDVNARAATVRPKIQKLKSSGSKVHLISMVRQDAETVFQQIKELGMTGKGWVWIGTDGATSSTFNQQKDLERAMEGMIGTQPKNGEGSIYLKFLAAWLKKDSTTYPGIVHSKPTPMSAAFTAQLFDAVHGVALALSDLVNKKVISRTSDVQTVRDELYQKLRTFDDFSSGYPSATGTNNVMYFDQNQDPPPLYDVVNLVGNNWITVGQYDSKTKKIGLRRDIVFPGGVTRIPGKDRPTYKIAAFFPTHEDLGPLRDLGLEWQAAFRIAVELVNTGPFKVAFSYVLVDGGENAETCRRAAQNLPDDADLIIGEARSACSIAIAEATKQKNIPQMSYASTSALLSDKKNYPHLFRTCASDVFQGKALAKLVERYKWTQLSTVTTLDLYSEELARKFAVEVRKKGVDIVTEQRFEAQTKLSIKEYLKEIKKAGTAVNLVSATTDDAEKVFQEAIEQSMTGKGWTWIGTDGATTSPFVESPNLQLAMQGMVGTRPKHGEGALYQKLLKTWKEKDASMYPGPIHSPRVLQASAYVAQVYDSVLAYAHALTRLHEAGTINKYSSRADVQKEIMTELRKMKDASTGFDSSTGRKQFFDSNQDAPAIYDVVNLNGDSWVKVGSYDPSPDHGLSIRKKIVWPGGSLNTPSDHHSPSVKESAVTEPPKATGVSDGGIIALGVVFGTFAVAMGTFIAYLIYREKKGKPSFGPQTNLSFTDFLRALVTRDDDGSNLNKFLGKLEYLLKLCFTNAVTCFGPAEHVQIQTAYCTKDDRIVV</sequence>
<evidence type="ECO:0000313" key="12">
    <source>
        <dbReference type="Proteomes" id="UP000275408"/>
    </source>
</evidence>
<feature type="chain" id="PRO_5018262638" description="Receptor ligand binding region domain-containing protein" evidence="9">
    <location>
        <begin position="24"/>
        <end position="1395"/>
    </location>
</feature>
<evidence type="ECO:0000259" key="10">
    <source>
        <dbReference type="Pfam" id="PF01094"/>
    </source>
</evidence>
<dbReference type="PRINTS" id="PR00248">
    <property type="entry name" value="GPCRMGR"/>
</dbReference>
<keyword evidence="6" id="KW-0325">Glycoprotein</keyword>
<name>A0A3M6U5B9_POCDA</name>
<keyword evidence="12" id="KW-1185">Reference proteome</keyword>
<dbReference type="InterPro" id="IPR001828">
    <property type="entry name" value="ANF_lig-bd_rcpt"/>
</dbReference>
<keyword evidence="5" id="KW-0675">Receptor</keyword>
<feature type="signal peptide" evidence="9">
    <location>
        <begin position="1"/>
        <end position="23"/>
    </location>
</feature>
<dbReference type="EMBL" id="RCHS01002244">
    <property type="protein sequence ID" value="RMX48658.1"/>
    <property type="molecule type" value="Genomic_DNA"/>
</dbReference>
<dbReference type="InterPro" id="IPR028082">
    <property type="entry name" value="Peripla_BP_I"/>
</dbReference>
<reference evidence="11 12" key="1">
    <citation type="journal article" date="2018" name="Sci. Rep.">
        <title>Comparative analysis of the Pocillopora damicornis genome highlights role of immune system in coral evolution.</title>
        <authorList>
            <person name="Cunning R."/>
            <person name="Bay R.A."/>
            <person name="Gillette P."/>
            <person name="Baker A.C."/>
            <person name="Traylor-Knowles N."/>
        </authorList>
    </citation>
    <scope>NUCLEOTIDE SEQUENCE [LARGE SCALE GENOMIC DNA]</scope>
    <source>
        <strain evidence="11">RSMAS</strain>
        <tissue evidence="11">Whole animal</tissue>
    </source>
</reference>
<evidence type="ECO:0000256" key="5">
    <source>
        <dbReference type="ARBA" id="ARBA00023170"/>
    </source>
</evidence>
<gene>
    <name evidence="11" type="ORF">pdam_00018604</name>
</gene>
<dbReference type="PANTHER" id="PTHR24060">
    <property type="entry name" value="METABOTROPIC GLUTAMATE RECEPTOR"/>
    <property type="match status" value="1"/>
</dbReference>
<evidence type="ECO:0000256" key="4">
    <source>
        <dbReference type="ARBA" id="ARBA00023136"/>
    </source>
</evidence>
<evidence type="ECO:0000256" key="1">
    <source>
        <dbReference type="ARBA" id="ARBA00004141"/>
    </source>
</evidence>
<evidence type="ECO:0000256" key="8">
    <source>
        <dbReference type="SAM" id="Phobius"/>
    </source>
</evidence>
<dbReference type="SUPFAM" id="SSF53822">
    <property type="entry name" value="Periplasmic binding protein-like I"/>
    <property type="match status" value="3"/>
</dbReference>
<evidence type="ECO:0000256" key="2">
    <source>
        <dbReference type="ARBA" id="ARBA00022692"/>
    </source>
</evidence>
<dbReference type="GO" id="GO:0004930">
    <property type="term" value="F:G protein-coupled receptor activity"/>
    <property type="evidence" value="ECO:0007669"/>
    <property type="project" value="InterPro"/>
</dbReference>
<dbReference type="Gene3D" id="3.40.50.2300">
    <property type="match status" value="8"/>
</dbReference>
<feature type="region of interest" description="Disordered" evidence="7">
    <location>
        <begin position="1265"/>
        <end position="1288"/>
    </location>
</feature>
<dbReference type="Pfam" id="PF01094">
    <property type="entry name" value="ANF_receptor"/>
    <property type="match status" value="3"/>
</dbReference>
<keyword evidence="2 8" id="KW-0812">Transmembrane</keyword>
<feature type="domain" description="Receptor ligand binding region" evidence="10">
    <location>
        <begin position="52"/>
        <end position="397"/>
    </location>
</feature>
<comment type="caution">
    <text evidence="11">The sequence shown here is derived from an EMBL/GenBank/DDBJ whole genome shotgun (WGS) entry which is preliminary data.</text>
</comment>
<organism evidence="11 12">
    <name type="scientific">Pocillopora damicornis</name>
    <name type="common">Cauliflower coral</name>
    <name type="synonym">Millepora damicornis</name>
    <dbReference type="NCBI Taxonomy" id="46731"/>
    <lineage>
        <taxon>Eukaryota</taxon>
        <taxon>Metazoa</taxon>
        <taxon>Cnidaria</taxon>
        <taxon>Anthozoa</taxon>
        <taxon>Hexacorallia</taxon>
        <taxon>Scleractinia</taxon>
        <taxon>Astrocoeniina</taxon>
        <taxon>Pocilloporidae</taxon>
        <taxon>Pocillopora</taxon>
    </lineage>
</organism>
<feature type="domain" description="Receptor ligand binding region" evidence="10">
    <location>
        <begin position="472"/>
        <end position="828"/>
    </location>
</feature>